<dbReference type="PANTHER" id="PTHR36852">
    <property type="entry name" value="PROTEIN GVPL 2"/>
    <property type="match status" value="1"/>
</dbReference>
<reference evidence="4 5" key="1">
    <citation type="submission" date="2023-07" db="EMBL/GenBank/DDBJ databases">
        <title>Comparative genomics of wheat-associated soil bacteria to identify genetic determinants of phenazine resistance.</title>
        <authorList>
            <person name="Mouncey N."/>
        </authorList>
    </citation>
    <scope>NUCLEOTIDE SEQUENCE [LARGE SCALE GENOMIC DNA]</scope>
    <source>
        <strain evidence="4 5">W2I16</strain>
    </source>
</reference>
<dbReference type="PANTHER" id="PTHR36852:SF1">
    <property type="entry name" value="PROTEIN GVPL 2"/>
    <property type="match status" value="1"/>
</dbReference>
<keyword evidence="1" id="KW-0304">Gas vesicle</keyword>
<evidence type="ECO:0008006" key="6">
    <source>
        <dbReference type="Google" id="ProtNLM"/>
    </source>
</evidence>
<dbReference type="EMBL" id="JAUSZS010000008">
    <property type="protein sequence ID" value="MDQ0937015.1"/>
    <property type="molecule type" value="Genomic_DNA"/>
</dbReference>
<keyword evidence="5" id="KW-1185">Reference proteome</keyword>
<evidence type="ECO:0000256" key="1">
    <source>
        <dbReference type="ARBA" id="ARBA00022987"/>
    </source>
</evidence>
<organism evidence="4 5">
    <name type="scientific">Streptomyces turgidiscabies</name>
    <dbReference type="NCBI Taxonomy" id="85558"/>
    <lineage>
        <taxon>Bacteria</taxon>
        <taxon>Bacillati</taxon>
        <taxon>Actinomycetota</taxon>
        <taxon>Actinomycetes</taxon>
        <taxon>Kitasatosporales</taxon>
        <taxon>Streptomycetaceae</taxon>
        <taxon>Streptomyces</taxon>
    </lineage>
</organism>
<comment type="caution">
    <text evidence="4">The sequence shown here is derived from an EMBL/GenBank/DDBJ whole genome shotgun (WGS) entry which is preliminary data.</text>
</comment>
<name>A0ABU0RYE1_9ACTN</name>
<dbReference type="Proteomes" id="UP001223072">
    <property type="component" value="Unassembled WGS sequence"/>
</dbReference>
<dbReference type="RefSeq" id="WP_373431293.1">
    <property type="nucleotide sequence ID" value="NZ_JAUSZS010000008.1"/>
</dbReference>
<evidence type="ECO:0000256" key="3">
    <source>
        <dbReference type="ARBA" id="ARBA00035643"/>
    </source>
</evidence>
<evidence type="ECO:0000313" key="4">
    <source>
        <dbReference type="EMBL" id="MDQ0937015.1"/>
    </source>
</evidence>
<evidence type="ECO:0000256" key="2">
    <source>
        <dbReference type="ARBA" id="ARBA00035108"/>
    </source>
</evidence>
<comment type="subcellular location">
    <subcellularLocation>
        <location evidence="2">Gas vesicle</location>
    </subcellularLocation>
</comment>
<gene>
    <name evidence="4" type="ORF">QFZ49_006990</name>
</gene>
<sequence length="235" mass="26223">MTGLRYVYAVCGPFDAALRAGLTGVASAPPELLAHRGLVAVVSTVPEEDFAEEPLRRRMEDLDWLTATARAHQSVIDALTAVTTPLPLRLATVFRDDSGVRAMTEERGDDFRRALDRLDGRVEWGVKVYLEKADETDGEKGFLVGLAGLVRSHRPRISAAAAAARQDERGQVAARRDLRERIAPHPFRSRRELPTARATELRAFRCDRTECTQRRLSGGARRFRAIHRTGRPDQE</sequence>
<protein>
    <recommendedName>
        <fullName evidence="6">Gas vesicle protein</fullName>
    </recommendedName>
</protein>
<accession>A0ABU0RYE1</accession>
<evidence type="ECO:0000313" key="5">
    <source>
        <dbReference type="Proteomes" id="UP001223072"/>
    </source>
</evidence>
<proteinExistence type="inferred from homology"/>
<comment type="similarity">
    <text evidence="3">Belongs to the gas vesicle GvpF/GvpL family.</text>
</comment>
<dbReference type="Pfam" id="PF06386">
    <property type="entry name" value="GvpL_GvpF"/>
    <property type="match status" value="1"/>
</dbReference>
<dbReference type="InterPro" id="IPR009430">
    <property type="entry name" value="GvpL/GvpF"/>
</dbReference>